<sequence>MSTAGSMHVQCPECDALVPIGLTLKPATREGDTVIVTVEPDLTDTTVHAWTHEAGNPTN</sequence>
<dbReference type="EMBL" id="JACYXT010000001">
    <property type="protein sequence ID" value="MBD9721982.1"/>
    <property type="molecule type" value="Genomic_DNA"/>
</dbReference>
<gene>
    <name evidence="1" type="ORF">IHE70_01715</name>
</gene>
<evidence type="ECO:0000313" key="1">
    <source>
        <dbReference type="EMBL" id="MBD9721982.1"/>
    </source>
</evidence>
<evidence type="ECO:0000313" key="2">
    <source>
        <dbReference type="Proteomes" id="UP000661025"/>
    </source>
</evidence>
<dbReference type="AlphaFoldDB" id="A0A927KY53"/>
<protein>
    <submittedName>
        <fullName evidence="1">Uncharacterized protein</fullName>
    </submittedName>
</protein>
<dbReference type="Proteomes" id="UP000661025">
    <property type="component" value="Unassembled WGS sequence"/>
</dbReference>
<organism evidence="1 2">
    <name type="scientific">Streptomyces caniscabiei</name>
    <dbReference type="NCBI Taxonomy" id="2746961"/>
    <lineage>
        <taxon>Bacteria</taxon>
        <taxon>Bacillati</taxon>
        <taxon>Actinomycetota</taxon>
        <taxon>Actinomycetes</taxon>
        <taxon>Kitasatosporales</taxon>
        <taxon>Streptomycetaceae</taxon>
        <taxon>Streptomyces</taxon>
    </lineage>
</organism>
<dbReference type="GeneID" id="79929204"/>
<name>A0A927KY53_9ACTN</name>
<comment type="caution">
    <text evidence="1">The sequence shown here is derived from an EMBL/GenBank/DDBJ whole genome shotgun (WGS) entry which is preliminary data.</text>
</comment>
<accession>A0A927KY53</accession>
<dbReference type="RefSeq" id="WP_192359095.1">
    <property type="nucleotide sequence ID" value="NZ_CP119182.1"/>
</dbReference>
<proteinExistence type="predicted"/>
<reference evidence="1" key="1">
    <citation type="submission" date="2020-09" db="EMBL/GenBank/DDBJ databases">
        <title>Streptomyces canutascabiei sp. nov., which causes potato common scab and is distributed across the world.</title>
        <authorList>
            <person name="Nguyen H.P."/>
            <person name="Weisberg A.J."/>
            <person name="Chang J.H."/>
            <person name="Clarke C.R."/>
        </authorList>
    </citation>
    <scope>NUCLEOTIDE SEQUENCE</scope>
    <source>
        <strain evidence="1">ID-01-6.2a</strain>
    </source>
</reference>